<dbReference type="WBParaSite" id="SMRG1_40260.3">
    <property type="protein sequence ID" value="SMRG1_40260.3"/>
    <property type="gene ID" value="SMRG1_40260"/>
</dbReference>
<name>A0AA84ZQF7_9TREM</name>
<organism evidence="3 4">
    <name type="scientific">Schistosoma margrebowiei</name>
    <dbReference type="NCBI Taxonomy" id="48269"/>
    <lineage>
        <taxon>Eukaryota</taxon>
        <taxon>Metazoa</taxon>
        <taxon>Spiralia</taxon>
        <taxon>Lophotrochozoa</taxon>
        <taxon>Platyhelminthes</taxon>
        <taxon>Trematoda</taxon>
        <taxon>Digenea</taxon>
        <taxon>Strigeidida</taxon>
        <taxon>Schistosomatoidea</taxon>
        <taxon>Schistosomatidae</taxon>
        <taxon>Schistosoma</taxon>
    </lineage>
</organism>
<reference evidence="4" key="1">
    <citation type="submission" date="2023-11" db="UniProtKB">
        <authorList>
            <consortium name="WormBaseParasite"/>
        </authorList>
    </citation>
    <scope>IDENTIFICATION</scope>
</reference>
<dbReference type="Proteomes" id="UP000050790">
    <property type="component" value="Unassembled WGS sequence"/>
</dbReference>
<feature type="coiled-coil region" evidence="1">
    <location>
        <begin position="198"/>
        <end position="225"/>
    </location>
</feature>
<evidence type="ECO:0000256" key="1">
    <source>
        <dbReference type="SAM" id="Coils"/>
    </source>
</evidence>
<keyword evidence="1" id="KW-0175">Coiled coil</keyword>
<accession>A0AA84ZQF7</accession>
<evidence type="ECO:0000313" key="4">
    <source>
        <dbReference type="WBParaSite" id="SMRG1_40260.3"/>
    </source>
</evidence>
<evidence type="ECO:0000313" key="3">
    <source>
        <dbReference type="Proteomes" id="UP000050790"/>
    </source>
</evidence>
<feature type="coiled-coil region" evidence="1">
    <location>
        <begin position="945"/>
        <end position="979"/>
    </location>
</feature>
<feature type="region of interest" description="Disordered" evidence="2">
    <location>
        <begin position="878"/>
        <end position="901"/>
    </location>
</feature>
<sequence>MDFVPDDILKEFPQENERHLIDPKTRVNFGNNISAEKIPRSKKVTWTKTEGSYEIALKSETSFRSIIASKQRSHTSDRSYVAYLSKKLADIVQNTHIGELSPVESEEQLQKFKEASHTALKGIQNIFREAITQIRPEESHRRALLLSLSDRYENIFNNLIDACENLYSAVISGRKDLCMINVEGLRNKKKLEDCLKCLTDASLNNEKLQSSIKNLNLEIMQAISSTKANEEEVLNVHNLYKLQLQRTESDQRVLAEESCHCFNMALNLIKLFCDRNMVTIIDHLQMSKDKWLTMYDRSFLLMRKLITQLFETLAACSEGIMRFSECLEYLFMSSKYHLDDLLKKIEKIEIYLHPTFEDNVKNRSPEYTTRATILLTDILETAQKLLNKIDKLWTMKKCELINQIGLNTCQYDSTDINEIKHNDETIIDNDENFKQNQTINNKIFKHGTFISTLRLNCSSQNIAQPKFYKQLFKILKSEINLSDLKLLLKSATDEFHELFVFMKENLNNQQSSGLFNWLNLTNNINDLKDILCRLSSILTIQERNLIKLIDLNDLGISTFVHMIEKLKDNLNNGQEEEGPLFDLNKLRERFKKWKDLMKLDDCDPFQSNPVVDKLSLDGEEDSDKNDKFNQTKLTIQLNDQSTLKLIINMQQILNQRLCELNLNLVNNVNKIDMKRSLVCQLTTEWLSSLVIWVCLRNCNCEQQTLFEKIYNYKLNNSNNLETNSSKQICLHQMDRIEAIEHNIMEMNNEDTVINTDFNDNDDIISSENKYYNETGIDNDDDAEWITSCFKESYQDLQNHLNDFETKSKLEDVIQQLIIELDDISMNLNINTCLTKYFKNQIDFELWEQQRNELNLAKKEFIQAWNNLLSEIYQNHSDEHAENEKTDFSKGHNKEEHEASKSDVNNNLNCLHESNQDGFFCTDSIDYINKQMEAASERQKASFIKRKNLKDAIQQKEELKNKLEKEIEDIDQKLVELRKTLGDAFESMQLEVQHGKS</sequence>
<dbReference type="AlphaFoldDB" id="A0AA84ZQF7"/>
<evidence type="ECO:0000256" key="2">
    <source>
        <dbReference type="SAM" id="MobiDB-lite"/>
    </source>
</evidence>
<proteinExistence type="predicted"/>
<protein>
    <submittedName>
        <fullName evidence="4">Death domain-containing protein</fullName>
    </submittedName>
</protein>
<feature type="compositionally biased region" description="Basic and acidic residues" evidence="2">
    <location>
        <begin position="878"/>
        <end position="900"/>
    </location>
</feature>